<proteinExistence type="predicted"/>
<dbReference type="InterPro" id="IPR029098">
    <property type="entry name" value="Acetyltransf_C"/>
</dbReference>
<evidence type="ECO:0000256" key="3">
    <source>
        <dbReference type="ARBA" id="ARBA00022679"/>
    </source>
</evidence>
<dbReference type="RefSeq" id="WP_092861180.1">
    <property type="nucleotide sequence ID" value="NZ_FOQH01000007.1"/>
</dbReference>
<dbReference type="CDD" id="cd03351">
    <property type="entry name" value="LbH_UDP-GlcNAc_AT"/>
    <property type="match status" value="1"/>
</dbReference>
<organism evidence="8 9">
    <name type="scientific">Albimonas pacifica</name>
    <dbReference type="NCBI Taxonomy" id="1114924"/>
    <lineage>
        <taxon>Bacteria</taxon>
        <taxon>Pseudomonadati</taxon>
        <taxon>Pseudomonadota</taxon>
        <taxon>Alphaproteobacteria</taxon>
        <taxon>Rhodobacterales</taxon>
        <taxon>Paracoccaceae</taxon>
        <taxon>Albimonas</taxon>
    </lineage>
</organism>
<feature type="domain" description="UDP N-acetylglucosamine O-acyltransferase C-terminal" evidence="7">
    <location>
        <begin position="181"/>
        <end position="261"/>
    </location>
</feature>
<keyword evidence="4" id="KW-0677">Repeat</keyword>
<evidence type="ECO:0000256" key="4">
    <source>
        <dbReference type="ARBA" id="ARBA00022737"/>
    </source>
</evidence>
<evidence type="ECO:0000256" key="2">
    <source>
        <dbReference type="ARBA" id="ARBA00022556"/>
    </source>
</evidence>
<evidence type="ECO:0000259" key="7">
    <source>
        <dbReference type="Pfam" id="PF13720"/>
    </source>
</evidence>
<dbReference type="AlphaFoldDB" id="A0A1I3IQE5"/>
<dbReference type="PANTHER" id="PTHR43480">
    <property type="entry name" value="ACYL-[ACYL-CARRIER-PROTEIN]--UDP-N-ACETYLGLUCOSAMINE O-ACYLTRANSFERASE"/>
    <property type="match status" value="1"/>
</dbReference>
<evidence type="ECO:0000256" key="1">
    <source>
        <dbReference type="ARBA" id="ARBA00022516"/>
    </source>
</evidence>
<accession>A0A1I3IQE5</accession>
<dbReference type="SUPFAM" id="SSF51161">
    <property type="entry name" value="Trimeric LpxA-like enzymes"/>
    <property type="match status" value="1"/>
</dbReference>
<dbReference type="InterPro" id="IPR018357">
    <property type="entry name" value="Hexapep_transf_CS"/>
</dbReference>
<dbReference type="GO" id="GO:0016020">
    <property type="term" value="C:membrane"/>
    <property type="evidence" value="ECO:0007669"/>
    <property type="project" value="GOC"/>
</dbReference>
<dbReference type="PROSITE" id="PS00101">
    <property type="entry name" value="HEXAPEP_TRANSFERASES"/>
    <property type="match status" value="1"/>
</dbReference>
<keyword evidence="2" id="KW-0441">Lipid A biosynthesis</keyword>
<evidence type="ECO:0000313" key="9">
    <source>
        <dbReference type="Proteomes" id="UP000199377"/>
    </source>
</evidence>
<evidence type="ECO:0000256" key="6">
    <source>
        <dbReference type="ARBA" id="ARBA00023315"/>
    </source>
</evidence>
<reference evidence="8 9" key="1">
    <citation type="submission" date="2016-10" db="EMBL/GenBank/DDBJ databases">
        <authorList>
            <person name="de Groot N.N."/>
        </authorList>
    </citation>
    <scope>NUCLEOTIDE SEQUENCE [LARGE SCALE GENOMIC DNA]</scope>
    <source>
        <strain evidence="8 9">CGMCC 1.11030</strain>
    </source>
</reference>
<dbReference type="Pfam" id="PF00132">
    <property type="entry name" value="Hexapep"/>
    <property type="match status" value="1"/>
</dbReference>
<keyword evidence="6 8" id="KW-0012">Acyltransferase</keyword>
<sequence length="268" mass="28043">MSIDPSTRIHPSAIVEDGAEIGADAVVGPFCTVGPKVKLAAGVELRSHVVVEGATSIGEGTRVWPFAVLGAQPQDLKYAGEESRLEIGARNMIREHVTMNLGTEGGGYLTRVGDGCLFMASTHVGHDCIVGNGVIIANNAPLGGHVIVEDRAIIGGNAAVHQHSRIGRGAIVGGLTGVERDVIPYASVTGDRARLAGLNLVGLRRAKADRAHIADLRACVDFIFDASAEGGVAARAQEAATRWTTPLAADVCRFMLAESSRHFVTPRD</sequence>
<name>A0A1I3IQE5_9RHOB</name>
<protein>
    <submittedName>
        <fullName evidence="8">Acyl-[acyl-carrier-protein]--UDP-N-acetylglucosamine O-acyltransferase</fullName>
    </submittedName>
</protein>
<dbReference type="OrthoDB" id="9807278at2"/>
<dbReference type="NCBIfam" id="TIGR01852">
    <property type="entry name" value="lipid_A_lpxA"/>
    <property type="match status" value="1"/>
</dbReference>
<keyword evidence="3 8" id="KW-0808">Transferase</keyword>
<dbReference type="STRING" id="1114924.SAMN05216258_107173"/>
<dbReference type="GO" id="GO:0008780">
    <property type="term" value="F:acyl-[acyl-carrier-protein]-UDP-N-acetylglucosamine O-acyltransferase activity"/>
    <property type="evidence" value="ECO:0007669"/>
    <property type="project" value="InterPro"/>
</dbReference>
<dbReference type="InterPro" id="IPR010137">
    <property type="entry name" value="Lipid_A_LpxA"/>
</dbReference>
<dbReference type="InterPro" id="IPR011004">
    <property type="entry name" value="Trimer_LpxA-like_sf"/>
</dbReference>
<keyword evidence="1" id="KW-0444">Lipid biosynthesis</keyword>
<dbReference type="InterPro" id="IPR001451">
    <property type="entry name" value="Hexapep"/>
</dbReference>
<dbReference type="NCBIfam" id="NF003657">
    <property type="entry name" value="PRK05289.1"/>
    <property type="match status" value="1"/>
</dbReference>
<dbReference type="PANTHER" id="PTHR43480:SF1">
    <property type="entry name" value="ACYL-[ACYL-CARRIER-PROTEIN]--UDP-N-ACETYLGLUCOSAMINE O-ACYLTRANSFERASE, MITOCHONDRIAL-RELATED"/>
    <property type="match status" value="1"/>
</dbReference>
<gene>
    <name evidence="8" type="ORF">SAMN05216258_107173</name>
</gene>
<evidence type="ECO:0000256" key="5">
    <source>
        <dbReference type="ARBA" id="ARBA00023098"/>
    </source>
</evidence>
<dbReference type="PIRSF" id="PIRSF000456">
    <property type="entry name" value="UDP-GlcNAc_acltr"/>
    <property type="match status" value="1"/>
</dbReference>
<dbReference type="Proteomes" id="UP000199377">
    <property type="component" value="Unassembled WGS sequence"/>
</dbReference>
<keyword evidence="9" id="KW-1185">Reference proteome</keyword>
<dbReference type="Pfam" id="PF13720">
    <property type="entry name" value="Acetyltransf_11"/>
    <property type="match status" value="1"/>
</dbReference>
<dbReference type="EMBL" id="FOQH01000007">
    <property type="protein sequence ID" value="SFI50119.1"/>
    <property type="molecule type" value="Genomic_DNA"/>
</dbReference>
<keyword evidence="5" id="KW-0443">Lipid metabolism</keyword>
<dbReference type="GO" id="GO:0009245">
    <property type="term" value="P:lipid A biosynthetic process"/>
    <property type="evidence" value="ECO:0007669"/>
    <property type="project" value="UniProtKB-KW"/>
</dbReference>
<evidence type="ECO:0000313" key="8">
    <source>
        <dbReference type="EMBL" id="SFI50119.1"/>
    </source>
</evidence>
<dbReference type="Gene3D" id="2.160.10.10">
    <property type="entry name" value="Hexapeptide repeat proteins"/>
    <property type="match status" value="1"/>
</dbReference>